<proteinExistence type="predicted"/>
<dbReference type="EMBL" id="MKIP01000037">
    <property type="protein sequence ID" value="OLP60336.1"/>
    <property type="molecule type" value="Genomic_DNA"/>
</dbReference>
<comment type="caution">
    <text evidence="1">The sequence shown here is derived from an EMBL/GenBank/DDBJ whole genome shotgun (WGS) entry which is preliminary data.</text>
</comment>
<accession>A0A1Q9AY17</accession>
<sequence>MRTFATYPTGQDETSISVERVEDEFQRALKGDAACHGSEALYALQRAISRKDLRSLSAHETERLMEAFDVAAPNMGVSIGLQLDDATISTCWRAVRKTILSWGSRNAFGSSTTSSADTAAWVRIARNAMHNASLMGEIEERSRQRAARGFASLTEMLGR</sequence>
<gene>
    <name evidence="1" type="ORF">BJF93_15375</name>
</gene>
<dbReference type="RefSeq" id="WP_075627353.1">
    <property type="nucleotide sequence ID" value="NZ_FOAM01000001.1"/>
</dbReference>
<dbReference type="Proteomes" id="UP000186364">
    <property type="component" value="Unassembled WGS sequence"/>
</dbReference>
<protein>
    <submittedName>
        <fullName evidence="1">Uncharacterized protein</fullName>
    </submittedName>
</protein>
<name>A0A1Q9AY17_9HYPH</name>
<evidence type="ECO:0000313" key="1">
    <source>
        <dbReference type="EMBL" id="OLP60336.1"/>
    </source>
</evidence>
<evidence type="ECO:0000313" key="2">
    <source>
        <dbReference type="Proteomes" id="UP000186364"/>
    </source>
</evidence>
<organism evidence="1 2">
    <name type="scientific">Xaviernesmea oryzae</name>
    <dbReference type="NCBI Taxonomy" id="464029"/>
    <lineage>
        <taxon>Bacteria</taxon>
        <taxon>Pseudomonadati</taxon>
        <taxon>Pseudomonadota</taxon>
        <taxon>Alphaproteobacteria</taxon>
        <taxon>Hyphomicrobiales</taxon>
        <taxon>Rhizobiaceae</taxon>
        <taxon>Rhizobium/Agrobacterium group</taxon>
        <taxon>Xaviernesmea</taxon>
    </lineage>
</organism>
<reference evidence="1 2" key="1">
    <citation type="submission" date="2016-09" db="EMBL/GenBank/DDBJ databases">
        <title>Rhizobium sp. nov., a novel species isolated from the rice rhizosphere.</title>
        <authorList>
            <person name="Zhao J."/>
            <person name="Zhang X."/>
        </authorList>
    </citation>
    <scope>NUCLEOTIDE SEQUENCE [LARGE SCALE GENOMIC DNA]</scope>
    <source>
        <strain evidence="1 2">1.7048</strain>
    </source>
</reference>
<dbReference type="AlphaFoldDB" id="A0A1Q9AY17"/>
<keyword evidence="2" id="KW-1185">Reference proteome</keyword>